<reference evidence="1 2" key="1">
    <citation type="submission" date="2012-05" db="EMBL/GenBank/DDBJ databases">
        <authorList>
            <person name="Weinstock G."/>
            <person name="Sodergren E."/>
            <person name="Lobos E.A."/>
            <person name="Fulton L."/>
            <person name="Fulton R."/>
            <person name="Courtney L."/>
            <person name="Fronick C."/>
            <person name="O'Laughlin M."/>
            <person name="Godfrey J."/>
            <person name="Wilson R.M."/>
            <person name="Miner T."/>
            <person name="Farmer C."/>
            <person name="Delehaunty K."/>
            <person name="Cordes M."/>
            <person name="Minx P."/>
            <person name="Tomlinson C."/>
            <person name="Chen J."/>
            <person name="Wollam A."/>
            <person name="Pepin K.H."/>
            <person name="Bhonagiri V."/>
            <person name="Zhang X."/>
            <person name="Suruliraj S."/>
            <person name="Warren W."/>
            <person name="Mitreva M."/>
            <person name="Mardis E.R."/>
            <person name="Wilson R.K."/>
        </authorList>
    </citation>
    <scope>NUCLEOTIDE SEQUENCE [LARGE SCALE GENOMIC DNA]</scope>
    <source>
        <strain evidence="1 2">F0037</strain>
    </source>
</reference>
<dbReference type="AlphaFoldDB" id="L1N9P6"/>
<accession>L1N9P6</accession>
<name>L1N9P6_9PORP</name>
<proteinExistence type="predicted"/>
<comment type="caution">
    <text evidence="1">The sequence shown here is derived from an EMBL/GenBank/DDBJ whole genome shotgun (WGS) entry which is preliminary data.</text>
</comment>
<dbReference type="HOGENOM" id="CLU_3255598_0_0_10"/>
<dbReference type="Proteomes" id="UP000010408">
    <property type="component" value="Unassembled WGS sequence"/>
</dbReference>
<evidence type="ECO:0000313" key="1">
    <source>
        <dbReference type="EMBL" id="EKX99994.1"/>
    </source>
</evidence>
<protein>
    <submittedName>
        <fullName evidence="1">Uncharacterized protein</fullName>
    </submittedName>
</protein>
<dbReference type="PATRIC" id="fig|1127696.3.peg.1728"/>
<organism evidence="1 2">
    <name type="scientific">Porphyromonas catoniae F0037</name>
    <dbReference type="NCBI Taxonomy" id="1127696"/>
    <lineage>
        <taxon>Bacteria</taxon>
        <taxon>Pseudomonadati</taxon>
        <taxon>Bacteroidota</taxon>
        <taxon>Bacteroidia</taxon>
        <taxon>Bacteroidales</taxon>
        <taxon>Porphyromonadaceae</taxon>
        <taxon>Porphyromonas</taxon>
    </lineage>
</organism>
<gene>
    <name evidence="1" type="ORF">HMPREF9134_01903</name>
</gene>
<sequence length="42" mass="4975">MFTPHPWATLCLPPRHPLHQRLLTPLIEVSEETLLRYPRNLS</sequence>
<evidence type="ECO:0000313" key="2">
    <source>
        <dbReference type="Proteomes" id="UP000010408"/>
    </source>
</evidence>
<dbReference type="STRING" id="1127696.HMPREF9134_01903"/>
<dbReference type="EMBL" id="AMEQ01000044">
    <property type="protein sequence ID" value="EKX99994.1"/>
    <property type="molecule type" value="Genomic_DNA"/>
</dbReference>